<evidence type="ECO:0000313" key="4">
    <source>
        <dbReference type="Proteomes" id="UP000027238"/>
    </source>
</evidence>
<dbReference type="STRING" id="1173701.A0A066XJP2"/>
<dbReference type="OMA" id="PVCTFNA"/>
<dbReference type="Proteomes" id="UP000027238">
    <property type="component" value="Unassembled WGS sequence"/>
</dbReference>
<gene>
    <name evidence="3" type="ORF">CSUB01_06113</name>
</gene>
<comment type="caution">
    <text evidence="3">The sequence shown here is derived from an EMBL/GenBank/DDBJ whole genome shotgun (WGS) entry which is preliminary data.</text>
</comment>
<dbReference type="OrthoDB" id="2501761at2759"/>
<name>A0A066XJP2_COLSU</name>
<evidence type="ECO:0000313" key="3">
    <source>
        <dbReference type="EMBL" id="KDN66200.1"/>
    </source>
</evidence>
<evidence type="ECO:0000259" key="2">
    <source>
        <dbReference type="Pfam" id="PF25278"/>
    </source>
</evidence>
<keyword evidence="1" id="KW-0732">Signal</keyword>
<dbReference type="AlphaFoldDB" id="A0A066XJP2"/>
<reference evidence="4" key="1">
    <citation type="journal article" date="2014" name="Genome Announc.">
        <title>Draft genome sequence of Colletotrichum sublineola, a destructive pathogen of cultivated sorghum.</title>
        <authorList>
            <person name="Baroncelli R."/>
            <person name="Sanz-Martin J.M."/>
            <person name="Rech G.E."/>
            <person name="Sukno S.A."/>
            <person name="Thon M.R."/>
        </authorList>
    </citation>
    <scope>NUCLEOTIDE SEQUENCE [LARGE SCALE GENOMIC DNA]</scope>
    <source>
        <strain evidence="4">TX430BB</strain>
    </source>
</reference>
<dbReference type="eggNOG" id="ENOG502SQPP">
    <property type="taxonomic scope" value="Eukaryota"/>
</dbReference>
<feature type="domain" description="DUF7872" evidence="2">
    <location>
        <begin position="219"/>
        <end position="321"/>
    </location>
</feature>
<feature type="signal peptide" evidence="1">
    <location>
        <begin position="1"/>
        <end position="26"/>
    </location>
</feature>
<sequence>MRFPLLFEFPLLLAIYTPILLRHVEAAPLDLAATADLVADLSPNNNNNDLLRRQSCKPDLLTNVTWMSHDIDGFLANASAQYTQLSYDNVQALASWLGAPNFYCGVNTWCNAGQPCSPVGLPGWYVLMAIQGWNQYVNNLESAVLYTASILGLKLGKLVNDIWPQPKDNVTPVKTAMAWINGILNAFPTTALIGAGAGILTNNIQAGNIIAGGMMFAPSAGDPYLHWSEVGAQVGSMIDGYKKAIGVYSKSVIDAPIGDPKWGINKVLSGGKFLSRSVNVTQDDFDSWMYKSVEVNAIGLIMQAQNSYIIRTFNRTDCVEKSDAYLCEQQPNGAWTEWRLHKVDSDDWVPEYGLATKLLQSYGFTKERLFKGPSQCFDSHDFEQLTNPWDTAAEKGIDLDPWLPCNFNVNVCNFDAAEDNKDRGDVERYIPWHTDRMCERQGIMFS</sequence>
<dbReference type="PANTHER" id="PTHR33339:SF1">
    <property type="entry name" value="LYSM DOMAIN-CONTAINING PROTEIN"/>
    <property type="match status" value="1"/>
</dbReference>
<proteinExistence type="predicted"/>
<dbReference type="PANTHER" id="PTHR33339">
    <property type="entry name" value="LYSM DOMAIN-CONTAINING PROTEIN"/>
    <property type="match status" value="1"/>
</dbReference>
<dbReference type="Pfam" id="PF25278">
    <property type="entry name" value="DUF7872"/>
    <property type="match status" value="1"/>
</dbReference>
<keyword evidence="4" id="KW-1185">Reference proteome</keyword>
<accession>A0A066XJP2</accession>
<dbReference type="InterPro" id="IPR057194">
    <property type="entry name" value="DUF7872"/>
</dbReference>
<protein>
    <recommendedName>
        <fullName evidence="2">DUF7872 domain-containing protein</fullName>
    </recommendedName>
</protein>
<dbReference type="EMBL" id="JMSE01000958">
    <property type="protein sequence ID" value="KDN66200.1"/>
    <property type="molecule type" value="Genomic_DNA"/>
</dbReference>
<organism evidence="3 4">
    <name type="scientific">Colletotrichum sublineola</name>
    <name type="common">Sorghum anthracnose fungus</name>
    <dbReference type="NCBI Taxonomy" id="1173701"/>
    <lineage>
        <taxon>Eukaryota</taxon>
        <taxon>Fungi</taxon>
        <taxon>Dikarya</taxon>
        <taxon>Ascomycota</taxon>
        <taxon>Pezizomycotina</taxon>
        <taxon>Sordariomycetes</taxon>
        <taxon>Hypocreomycetidae</taxon>
        <taxon>Glomerellales</taxon>
        <taxon>Glomerellaceae</taxon>
        <taxon>Colletotrichum</taxon>
        <taxon>Colletotrichum graminicola species complex</taxon>
    </lineage>
</organism>
<feature type="chain" id="PRO_5001630296" description="DUF7872 domain-containing protein" evidence="1">
    <location>
        <begin position="27"/>
        <end position="446"/>
    </location>
</feature>
<evidence type="ECO:0000256" key="1">
    <source>
        <dbReference type="SAM" id="SignalP"/>
    </source>
</evidence>
<dbReference type="HOGENOM" id="CLU_030195_0_0_1"/>